<dbReference type="Proteomes" id="UP000243723">
    <property type="component" value="Unassembled WGS sequence"/>
</dbReference>
<proteinExistence type="predicted"/>
<dbReference type="Pfam" id="PF13450">
    <property type="entry name" value="NAD_binding_8"/>
    <property type="match status" value="1"/>
</dbReference>
<dbReference type="InterPro" id="IPR001077">
    <property type="entry name" value="COMT_C"/>
</dbReference>
<dbReference type="STRING" id="40998.A0A2P8A010"/>
<feature type="domain" description="O-methyltransferase C-terminal" evidence="8">
    <location>
        <begin position="195"/>
        <end position="402"/>
    </location>
</feature>
<dbReference type="PRINTS" id="PR00420">
    <property type="entry name" value="RNGMNOXGNASE"/>
</dbReference>
<dbReference type="InterPro" id="IPR036188">
    <property type="entry name" value="FAD/NAD-bd_sf"/>
</dbReference>
<reference evidence="10 11" key="1">
    <citation type="submission" date="2017-05" db="EMBL/GenBank/DDBJ databases">
        <title>Draft genome sequence of Elsinoe australis.</title>
        <authorList>
            <person name="Cheng Q."/>
        </authorList>
    </citation>
    <scope>NUCLEOTIDE SEQUENCE [LARGE SCALE GENOMIC DNA]</scope>
    <source>
        <strain evidence="10 11">NL1</strain>
    </source>
</reference>
<feature type="compositionally biased region" description="Polar residues" evidence="7">
    <location>
        <begin position="429"/>
        <end position="450"/>
    </location>
</feature>
<dbReference type="GO" id="GO:0071949">
    <property type="term" value="F:FAD binding"/>
    <property type="evidence" value="ECO:0007669"/>
    <property type="project" value="InterPro"/>
</dbReference>
<dbReference type="CDD" id="cd02440">
    <property type="entry name" value="AdoMet_MTases"/>
    <property type="match status" value="1"/>
</dbReference>
<keyword evidence="11" id="KW-1185">Reference proteome</keyword>
<evidence type="ECO:0000259" key="9">
    <source>
        <dbReference type="Pfam" id="PF01494"/>
    </source>
</evidence>
<evidence type="ECO:0000256" key="1">
    <source>
        <dbReference type="ARBA" id="ARBA00022603"/>
    </source>
</evidence>
<dbReference type="GO" id="GO:0032259">
    <property type="term" value="P:methylation"/>
    <property type="evidence" value="ECO:0007669"/>
    <property type="project" value="UniProtKB-KW"/>
</dbReference>
<dbReference type="InterPro" id="IPR036390">
    <property type="entry name" value="WH_DNA-bd_sf"/>
</dbReference>
<keyword evidence="5" id="KW-0274">FAD</keyword>
<feature type="domain" description="FAD-binding" evidence="9">
    <location>
        <begin position="784"/>
        <end position="818"/>
    </location>
</feature>
<dbReference type="SUPFAM" id="SSF53335">
    <property type="entry name" value="S-adenosyl-L-methionine-dependent methyltransferases"/>
    <property type="match status" value="1"/>
</dbReference>
<dbReference type="InterPro" id="IPR016461">
    <property type="entry name" value="COMT-like"/>
</dbReference>
<evidence type="ECO:0000256" key="2">
    <source>
        <dbReference type="ARBA" id="ARBA00022630"/>
    </source>
</evidence>
<evidence type="ECO:0000256" key="7">
    <source>
        <dbReference type="SAM" id="MobiDB-lite"/>
    </source>
</evidence>
<keyword evidence="6" id="KW-0560">Oxidoreductase</keyword>
<evidence type="ECO:0000256" key="6">
    <source>
        <dbReference type="ARBA" id="ARBA00023002"/>
    </source>
</evidence>
<dbReference type="AlphaFoldDB" id="A0A2P8A010"/>
<dbReference type="OrthoDB" id="2410195at2759"/>
<keyword evidence="4" id="KW-0949">S-adenosyl-L-methionine</keyword>
<keyword evidence="1 10" id="KW-0489">Methyltransferase</keyword>
<keyword evidence="3 10" id="KW-0808">Transferase</keyword>
<dbReference type="InterPro" id="IPR002938">
    <property type="entry name" value="FAD-bd"/>
</dbReference>
<dbReference type="InterPro" id="IPR029063">
    <property type="entry name" value="SAM-dependent_MTases_sf"/>
</dbReference>
<dbReference type="GO" id="GO:0008171">
    <property type="term" value="F:O-methyltransferase activity"/>
    <property type="evidence" value="ECO:0007669"/>
    <property type="project" value="InterPro"/>
</dbReference>
<dbReference type="PROSITE" id="PS51683">
    <property type="entry name" value="SAM_OMT_II"/>
    <property type="match status" value="1"/>
</dbReference>
<dbReference type="PANTHER" id="PTHR43712:SF19">
    <property type="entry name" value="DUAL O-METHYLTRANSFERASE_FAD-DEPENDENT MONOOXYGENASE ELCB"/>
    <property type="match status" value="1"/>
</dbReference>
<organism evidence="10 11">
    <name type="scientific">Elsinoe australis</name>
    <dbReference type="NCBI Taxonomy" id="40998"/>
    <lineage>
        <taxon>Eukaryota</taxon>
        <taxon>Fungi</taxon>
        <taxon>Dikarya</taxon>
        <taxon>Ascomycota</taxon>
        <taxon>Pezizomycotina</taxon>
        <taxon>Dothideomycetes</taxon>
        <taxon>Dothideomycetidae</taxon>
        <taxon>Myriangiales</taxon>
        <taxon>Elsinoaceae</taxon>
        <taxon>Elsinoe</taxon>
    </lineage>
</organism>
<dbReference type="PANTHER" id="PTHR43712">
    <property type="entry name" value="PUTATIVE (AFU_ORTHOLOGUE AFUA_4G14580)-RELATED"/>
    <property type="match status" value="1"/>
</dbReference>
<evidence type="ECO:0000256" key="3">
    <source>
        <dbReference type="ARBA" id="ARBA00022679"/>
    </source>
</evidence>
<dbReference type="SUPFAM" id="SSF46785">
    <property type="entry name" value="Winged helix' DNA-binding domain"/>
    <property type="match status" value="1"/>
</dbReference>
<accession>A0A2P8A010</accession>
<dbReference type="Gene3D" id="3.40.50.150">
    <property type="entry name" value="Vaccinia Virus protein VP39"/>
    <property type="match status" value="1"/>
</dbReference>
<evidence type="ECO:0000259" key="8">
    <source>
        <dbReference type="Pfam" id="PF00891"/>
    </source>
</evidence>
<dbReference type="EMBL" id="NHZQ01000087">
    <property type="protein sequence ID" value="PSK53766.1"/>
    <property type="molecule type" value="Genomic_DNA"/>
</dbReference>
<dbReference type="SUPFAM" id="SSF51905">
    <property type="entry name" value="FAD/NAD(P)-binding domain"/>
    <property type="match status" value="1"/>
</dbReference>
<keyword evidence="2" id="KW-0285">Flavoprotein</keyword>
<sequence>MAAELSVQTALNQATASVNEINQILKSSNITQDPFAPTAPVSAPDALNAPRKALANAAAQLLALATDPKEYLDNVAMNYQNLVCLRWLVNLEIVPQIPTTGSISYSELAEKAHVPENQLKAIARMAQTHGFLYEPEPDKVCHSRISALLVKDNKFLEWAKWMTNYSVPTAYKLPEATQKWGKTEKKDETAFNVGMTVDVPFFDHLRENKEMNTLFSSYMRNVASTEGISFTHLINGFDWKSLPAGATVVDVGGSTGHASIALAQAYPHLNFIVEDLPETIANSKKAFESHPAKAEVGFRLRFQEHDFFKPQPVTDGDIYLLRMIIHDWPDSEAIKILGHIQAGLQKPGARVIIMDTILPEPGSIPVLQERQLRVRDLTMIQVFNAKERELEDWKQLTGKVGLQVQNSTQPSGSVMGVLTVGLKAGATPSPSNGVNGTGVASKTVNGTNGTLPPRDSSRMLPVLVIGGGIGGLLLAQGLKKNGVDFLVFERDLTEDWRPQGYRLKLEDDAATALKESLPQDVYDQFQVSCAISTVGETDYDPINGQIIKSRSGGGLAAGGLRASYTVDRAVFRNQLMKGIEDKIVYAKEIVSYTADEENSHVVATFKDGTTYEGSFIVGADGRSSTVRKQMLPDHRYVDTGAICIYGKTEMTPDLLMRFPARGLRWMTAASDHAPLIQSILIGDSPLTLLSEPIRFEPKSRSQISNLPADYVYWVLIGRKEIFAAPGSRVDLAEKEAANLSLELTKEWDPSIRSLFELQDVRQASTFRVVSATPEAPGWKPSKVVTLIGDAIHAMSPCGGVGANTALRDAAELAKTIAGAGNEPVTAGSIGAFEKDMKIRTIRSLMRSYAGSKAMFDQKPYKECEVLDF</sequence>
<dbReference type="Pfam" id="PF01494">
    <property type="entry name" value="FAD_binding_3"/>
    <property type="match status" value="1"/>
</dbReference>
<evidence type="ECO:0000256" key="4">
    <source>
        <dbReference type="ARBA" id="ARBA00022691"/>
    </source>
</evidence>
<evidence type="ECO:0000256" key="5">
    <source>
        <dbReference type="ARBA" id="ARBA00022827"/>
    </source>
</evidence>
<dbReference type="InterPro" id="IPR036388">
    <property type="entry name" value="WH-like_DNA-bd_sf"/>
</dbReference>
<name>A0A2P8A010_9PEZI</name>
<gene>
    <name evidence="10" type="ORF">B9Z65_7572</name>
</gene>
<comment type="caution">
    <text evidence="10">The sequence shown here is derived from an EMBL/GenBank/DDBJ whole genome shotgun (WGS) entry which is preliminary data.</text>
</comment>
<protein>
    <submittedName>
        <fullName evidence="10">Sterigmatocystin 8-O-methyltransferase</fullName>
    </submittedName>
</protein>
<dbReference type="Gene3D" id="1.10.10.10">
    <property type="entry name" value="Winged helix-like DNA-binding domain superfamily/Winged helix DNA-binding domain"/>
    <property type="match status" value="1"/>
</dbReference>
<feature type="region of interest" description="Disordered" evidence="7">
    <location>
        <begin position="429"/>
        <end position="453"/>
    </location>
</feature>
<dbReference type="Gene3D" id="3.50.50.60">
    <property type="entry name" value="FAD/NAD(P)-binding domain"/>
    <property type="match status" value="1"/>
</dbReference>
<evidence type="ECO:0000313" key="11">
    <source>
        <dbReference type="Proteomes" id="UP000243723"/>
    </source>
</evidence>
<dbReference type="Pfam" id="PF00891">
    <property type="entry name" value="Methyltransf_2"/>
    <property type="match status" value="1"/>
</dbReference>
<dbReference type="GO" id="GO:0016491">
    <property type="term" value="F:oxidoreductase activity"/>
    <property type="evidence" value="ECO:0007669"/>
    <property type="project" value="UniProtKB-KW"/>
</dbReference>
<evidence type="ECO:0000313" key="10">
    <source>
        <dbReference type="EMBL" id="PSK53766.1"/>
    </source>
</evidence>